<feature type="signal peptide" evidence="1">
    <location>
        <begin position="1"/>
        <end position="21"/>
    </location>
</feature>
<gene>
    <name evidence="2" type="ORF">SAMN04488095_1423</name>
</gene>
<dbReference type="PANTHER" id="PTHR37946:SF1">
    <property type="entry name" value="SLL1969 PROTEIN"/>
    <property type="match status" value="1"/>
</dbReference>
<keyword evidence="1" id="KW-0732">Signal</keyword>
<dbReference type="SUPFAM" id="SSF53474">
    <property type="entry name" value="alpha/beta-Hydrolases"/>
    <property type="match status" value="1"/>
</dbReference>
<keyword evidence="3" id="KW-1185">Reference proteome</keyword>
<dbReference type="Proteomes" id="UP000199110">
    <property type="component" value="Unassembled WGS sequence"/>
</dbReference>
<dbReference type="InterPro" id="IPR029058">
    <property type="entry name" value="AB_hydrolase_fold"/>
</dbReference>
<feature type="chain" id="PRO_5011790524" description="Alpha/beta hydrolase family protein" evidence="1">
    <location>
        <begin position="22"/>
        <end position="245"/>
    </location>
</feature>
<dbReference type="EMBL" id="FORA01000001">
    <property type="protein sequence ID" value="SFI63453.1"/>
    <property type="molecule type" value="Genomic_DNA"/>
</dbReference>
<reference evidence="2 3" key="1">
    <citation type="submission" date="2016-10" db="EMBL/GenBank/DDBJ databases">
        <authorList>
            <person name="de Groot N.N."/>
        </authorList>
    </citation>
    <scope>NUCLEOTIDE SEQUENCE [LARGE SCALE GENOMIC DNA]</scope>
    <source>
        <strain evidence="2 3">DSM 19073</strain>
    </source>
</reference>
<dbReference type="STRING" id="390807.SAMN04488095_1423"/>
<proteinExistence type="predicted"/>
<evidence type="ECO:0000313" key="2">
    <source>
        <dbReference type="EMBL" id="SFI63453.1"/>
    </source>
</evidence>
<protein>
    <recommendedName>
        <fullName evidence="4">Alpha/beta hydrolase family protein</fullName>
    </recommendedName>
</protein>
<name>A0A1I3JTB9_9RHOB</name>
<organism evidence="2 3">
    <name type="scientific">Jannaschia pohangensis</name>
    <dbReference type="NCBI Taxonomy" id="390807"/>
    <lineage>
        <taxon>Bacteria</taxon>
        <taxon>Pseudomonadati</taxon>
        <taxon>Pseudomonadota</taxon>
        <taxon>Alphaproteobacteria</taxon>
        <taxon>Rhodobacterales</taxon>
        <taxon>Roseobacteraceae</taxon>
        <taxon>Jannaschia</taxon>
    </lineage>
</organism>
<evidence type="ECO:0008006" key="4">
    <source>
        <dbReference type="Google" id="ProtNLM"/>
    </source>
</evidence>
<evidence type="ECO:0000313" key="3">
    <source>
        <dbReference type="Proteomes" id="UP000199110"/>
    </source>
</evidence>
<evidence type="ECO:0000256" key="1">
    <source>
        <dbReference type="SAM" id="SignalP"/>
    </source>
</evidence>
<accession>A0A1I3JTB9</accession>
<dbReference type="AlphaFoldDB" id="A0A1I3JTB9"/>
<dbReference type="Gene3D" id="3.40.50.1820">
    <property type="entry name" value="alpha/beta hydrolase"/>
    <property type="match status" value="1"/>
</dbReference>
<sequence length="245" mass="25911">MPMNRILTLLIACLLALPARAATPDCVVLLHGLARSDASLLVMEEALRVEGYRVSSADYASTADTIEQLAATALPPAIARCGLSPRIHFVTHSMGGILLRQYLTTTSIPRLGRTVMLAPPNHGSEVVDELGALEAFGWINGPAGLQLGTDGLPSRLPPVWPGVGVIAGTRSLNPILSAILPGPDDGKVSVASTRVEGMDDHISFGVTHTFMMNQPLVIGEVLAFLRNGKFDPDLTLGDVVDTFTD</sequence>
<dbReference type="PANTHER" id="PTHR37946">
    <property type="entry name" value="SLL1969 PROTEIN"/>
    <property type="match status" value="1"/>
</dbReference>